<comment type="subcellular location">
    <subcellularLocation>
        <location evidence="1 4">Periplasm</location>
    </subcellularLocation>
</comment>
<evidence type="ECO:0000256" key="4">
    <source>
        <dbReference type="RuleBase" id="RU362063"/>
    </source>
</evidence>
<dbReference type="RefSeq" id="WP_420904577.1">
    <property type="nucleotide sequence ID" value="NZ_BAAFGK010000004.1"/>
</dbReference>
<dbReference type="Proteomes" id="UP001628193">
    <property type="component" value="Unassembled WGS sequence"/>
</dbReference>
<dbReference type="SMART" id="SM00858">
    <property type="entry name" value="SAF"/>
    <property type="match status" value="1"/>
</dbReference>
<keyword evidence="4" id="KW-1005">Bacterial flagellum biogenesis</keyword>
<keyword evidence="2" id="KW-0732">Signal</keyword>
<evidence type="ECO:0000256" key="1">
    <source>
        <dbReference type="ARBA" id="ARBA00004418"/>
    </source>
</evidence>
<keyword evidence="3 4" id="KW-0574">Periplasm</keyword>
<dbReference type="InterPro" id="IPR039246">
    <property type="entry name" value="Flagellar_FlgA"/>
</dbReference>
<keyword evidence="7" id="KW-1185">Reference proteome</keyword>
<gene>
    <name evidence="6" type="ORF">SIID45300_01173</name>
</gene>
<proteinExistence type="inferred from homology"/>
<comment type="similarity">
    <text evidence="4">Belongs to the FlgA family.</text>
</comment>
<evidence type="ECO:0000256" key="2">
    <source>
        <dbReference type="ARBA" id="ARBA00022729"/>
    </source>
</evidence>
<dbReference type="PANTHER" id="PTHR36307:SF1">
    <property type="entry name" value="FLAGELLA BASAL BODY P-RING FORMATION PROTEIN FLGA"/>
    <property type="match status" value="1"/>
</dbReference>
<dbReference type="Gene3D" id="2.30.30.760">
    <property type="match status" value="1"/>
</dbReference>
<name>A0ABQ0C7K0_9PROT</name>
<dbReference type="EMBL" id="BAAFGK010000004">
    <property type="protein sequence ID" value="GAB0056858.1"/>
    <property type="molecule type" value="Genomic_DNA"/>
</dbReference>
<evidence type="ECO:0000313" key="7">
    <source>
        <dbReference type="Proteomes" id="UP001628193"/>
    </source>
</evidence>
<dbReference type="InterPro" id="IPR017585">
    <property type="entry name" value="SAF_FlgA"/>
</dbReference>
<evidence type="ECO:0000313" key="6">
    <source>
        <dbReference type="EMBL" id="GAB0056858.1"/>
    </source>
</evidence>
<sequence length="237" mass="26284">MNRFGQRIAVASLLVAGWMPNHAHAQLIHARDVARASEQQVRALLEGDAQGLRLEKVFYRDELRLPDGPVNWKIKADVNDWGSGRQTIPVEVLVNGKPEMVIQVAAIFKQSLRYPVLKRAIKRGDVVREGDIKWMEGDLKNPPAGMIEDPKEILGMSATRSITSDRPLQTDWFASPQVVARGERVRVVAVSGALRIESTAVAKNGGRVGEIVSMENPDSHRRFDARITGPGQAEVIW</sequence>
<feature type="domain" description="SAF" evidence="5">
    <location>
        <begin position="112"/>
        <end position="174"/>
    </location>
</feature>
<dbReference type="InterPro" id="IPR013974">
    <property type="entry name" value="SAF"/>
</dbReference>
<dbReference type="Gene3D" id="3.90.1210.10">
    <property type="entry name" value="Antifreeze-like/N-acetylneuraminic acid synthase C-terminal domain"/>
    <property type="match status" value="1"/>
</dbReference>
<dbReference type="CDD" id="cd11614">
    <property type="entry name" value="SAF_CpaB_FlgA_like"/>
    <property type="match status" value="1"/>
</dbReference>
<reference evidence="6 7" key="1">
    <citation type="submission" date="2024-09" db="EMBL/GenBank/DDBJ databases">
        <title>Draft genome sequence of Candidatus Magnetaquicoccaceae bacterium FCR-1.</title>
        <authorList>
            <person name="Shimoshige H."/>
            <person name="Shimamura S."/>
            <person name="Taoka A."/>
            <person name="Kobayashi H."/>
            <person name="Maekawa T."/>
        </authorList>
    </citation>
    <scope>NUCLEOTIDE SEQUENCE [LARGE SCALE GENOMIC DNA]</scope>
    <source>
        <strain evidence="6 7">FCR-1</strain>
    </source>
</reference>
<comment type="caution">
    <text evidence="6">The sequence shown here is derived from an EMBL/GenBank/DDBJ whole genome shotgun (WGS) entry which is preliminary data.</text>
</comment>
<accession>A0ABQ0C7K0</accession>
<evidence type="ECO:0000259" key="5">
    <source>
        <dbReference type="SMART" id="SM00858"/>
    </source>
</evidence>
<dbReference type="NCBIfam" id="TIGR03170">
    <property type="entry name" value="flgA_cterm"/>
    <property type="match status" value="1"/>
</dbReference>
<evidence type="ECO:0000256" key="3">
    <source>
        <dbReference type="ARBA" id="ARBA00022764"/>
    </source>
</evidence>
<protein>
    <recommendedName>
        <fullName evidence="4">Flagella basal body P-ring formation protein FlgA</fullName>
    </recommendedName>
</protein>
<dbReference type="Pfam" id="PF13144">
    <property type="entry name" value="ChapFlgA"/>
    <property type="match status" value="1"/>
</dbReference>
<dbReference type="PANTHER" id="PTHR36307">
    <property type="entry name" value="FLAGELLA BASAL BODY P-RING FORMATION PROTEIN FLGA"/>
    <property type="match status" value="1"/>
</dbReference>
<comment type="function">
    <text evidence="4">Involved in the assembly process of the P-ring formation. It may associate with FlgF on the rod constituting a structure essential for the P-ring assembly or may act as a modulator protein for the P-ring assembly.</text>
</comment>
<organism evidence="6 7">
    <name type="scientific">Candidatus Magnetaquiglobus chichijimensis</name>
    <dbReference type="NCBI Taxonomy" id="3141448"/>
    <lineage>
        <taxon>Bacteria</taxon>
        <taxon>Pseudomonadati</taxon>
        <taxon>Pseudomonadota</taxon>
        <taxon>Magnetococcia</taxon>
        <taxon>Magnetococcales</taxon>
        <taxon>Candidatus Magnetaquicoccaceae</taxon>
        <taxon>Candidatus Magnetaquiglobus</taxon>
    </lineage>
</organism>